<comment type="caution">
    <text evidence="1">The sequence shown here is derived from an EMBL/GenBank/DDBJ whole genome shotgun (WGS) entry which is preliminary data.</text>
</comment>
<gene>
    <name evidence="1" type="ORF">DPMN_122102</name>
</gene>
<evidence type="ECO:0000313" key="2">
    <source>
        <dbReference type="Proteomes" id="UP000828390"/>
    </source>
</evidence>
<accession>A0A9D4JQ79</accession>
<dbReference type="AlphaFoldDB" id="A0A9D4JQ79"/>
<proteinExistence type="predicted"/>
<dbReference type="Proteomes" id="UP000828390">
    <property type="component" value="Unassembled WGS sequence"/>
</dbReference>
<reference evidence="1" key="1">
    <citation type="journal article" date="2019" name="bioRxiv">
        <title>The Genome of the Zebra Mussel, Dreissena polymorpha: A Resource for Invasive Species Research.</title>
        <authorList>
            <person name="McCartney M.A."/>
            <person name="Auch B."/>
            <person name="Kono T."/>
            <person name="Mallez S."/>
            <person name="Zhang Y."/>
            <person name="Obille A."/>
            <person name="Becker A."/>
            <person name="Abrahante J.E."/>
            <person name="Garbe J."/>
            <person name="Badalamenti J.P."/>
            <person name="Herman A."/>
            <person name="Mangelson H."/>
            <person name="Liachko I."/>
            <person name="Sullivan S."/>
            <person name="Sone E.D."/>
            <person name="Koren S."/>
            <person name="Silverstein K.A.T."/>
            <person name="Beckman K.B."/>
            <person name="Gohl D.M."/>
        </authorList>
    </citation>
    <scope>NUCLEOTIDE SEQUENCE</scope>
    <source>
        <strain evidence="1">Duluth1</strain>
        <tissue evidence="1">Whole animal</tissue>
    </source>
</reference>
<sequence length="74" mass="8355">MGTCLKVTETAEYLFAVKSLIPDVSSLLRISFLHINTRLRLLVAGMLKADKRIVMVVSFGLFLPRSNCNTEQQR</sequence>
<organism evidence="1 2">
    <name type="scientific">Dreissena polymorpha</name>
    <name type="common">Zebra mussel</name>
    <name type="synonym">Mytilus polymorpha</name>
    <dbReference type="NCBI Taxonomy" id="45954"/>
    <lineage>
        <taxon>Eukaryota</taxon>
        <taxon>Metazoa</taxon>
        <taxon>Spiralia</taxon>
        <taxon>Lophotrochozoa</taxon>
        <taxon>Mollusca</taxon>
        <taxon>Bivalvia</taxon>
        <taxon>Autobranchia</taxon>
        <taxon>Heteroconchia</taxon>
        <taxon>Euheterodonta</taxon>
        <taxon>Imparidentia</taxon>
        <taxon>Neoheterodontei</taxon>
        <taxon>Myida</taxon>
        <taxon>Dreissenoidea</taxon>
        <taxon>Dreissenidae</taxon>
        <taxon>Dreissena</taxon>
    </lineage>
</organism>
<protein>
    <submittedName>
        <fullName evidence="1">Uncharacterized protein</fullName>
    </submittedName>
</protein>
<keyword evidence="2" id="KW-1185">Reference proteome</keyword>
<reference evidence="1" key="2">
    <citation type="submission" date="2020-11" db="EMBL/GenBank/DDBJ databases">
        <authorList>
            <person name="McCartney M.A."/>
            <person name="Auch B."/>
            <person name="Kono T."/>
            <person name="Mallez S."/>
            <person name="Becker A."/>
            <person name="Gohl D.M."/>
            <person name="Silverstein K.A.T."/>
            <person name="Koren S."/>
            <person name="Bechman K.B."/>
            <person name="Herman A."/>
            <person name="Abrahante J.E."/>
            <person name="Garbe J."/>
        </authorList>
    </citation>
    <scope>NUCLEOTIDE SEQUENCE</scope>
    <source>
        <strain evidence="1">Duluth1</strain>
        <tissue evidence="1">Whole animal</tissue>
    </source>
</reference>
<evidence type="ECO:0000313" key="1">
    <source>
        <dbReference type="EMBL" id="KAH3820356.1"/>
    </source>
</evidence>
<dbReference type="EMBL" id="JAIWYP010000005">
    <property type="protein sequence ID" value="KAH3820356.1"/>
    <property type="molecule type" value="Genomic_DNA"/>
</dbReference>
<name>A0A9D4JQ79_DREPO</name>